<dbReference type="SMART" id="SM00225">
    <property type="entry name" value="BTB"/>
    <property type="match status" value="1"/>
</dbReference>
<feature type="domain" description="C2H2-type" evidence="9">
    <location>
        <begin position="355"/>
        <end position="382"/>
    </location>
</feature>
<dbReference type="SMART" id="SM00355">
    <property type="entry name" value="ZnF_C2H2"/>
    <property type="match status" value="8"/>
</dbReference>
<dbReference type="SUPFAM" id="SSF57667">
    <property type="entry name" value="beta-beta-alpha zinc fingers"/>
    <property type="match status" value="3"/>
</dbReference>
<dbReference type="Pfam" id="PF00096">
    <property type="entry name" value="zf-C2H2"/>
    <property type="match status" value="1"/>
</dbReference>
<keyword evidence="5" id="KW-0862">Zinc</keyword>
<keyword evidence="2" id="KW-0479">Metal-binding</keyword>
<protein>
    <recommendedName>
        <fullName evidence="12">BTB domain-containing protein</fullName>
    </recommendedName>
</protein>
<dbReference type="InterPro" id="IPR011333">
    <property type="entry name" value="SKP1/BTB/POZ_sf"/>
</dbReference>
<evidence type="ECO:0000313" key="10">
    <source>
        <dbReference type="EMBL" id="CAB3386958.1"/>
    </source>
</evidence>
<dbReference type="InterPro" id="IPR036236">
    <property type="entry name" value="Znf_C2H2_sf"/>
</dbReference>
<evidence type="ECO:0000256" key="4">
    <source>
        <dbReference type="ARBA" id="ARBA00022771"/>
    </source>
</evidence>
<dbReference type="PANTHER" id="PTHR24394">
    <property type="entry name" value="ZINC FINGER PROTEIN"/>
    <property type="match status" value="1"/>
</dbReference>
<comment type="subcellular location">
    <subcellularLocation>
        <location evidence="1">Nucleus</location>
    </subcellularLocation>
</comment>
<evidence type="ECO:0000256" key="5">
    <source>
        <dbReference type="ARBA" id="ARBA00022833"/>
    </source>
</evidence>
<evidence type="ECO:0000259" key="9">
    <source>
        <dbReference type="PROSITE" id="PS50157"/>
    </source>
</evidence>
<dbReference type="GO" id="GO:0008270">
    <property type="term" value="F:zinc ion binding"/>
    <property type="evidence" value="ECO:0007669"/>
    <property type="project" value="UniProtKB-KW"/>
</dbReference>
<dbReference type="PROSITE" id="PS00028">
    <property type="entry name" value="ZINC_FINGER_C2H2_1"/>
    <property type="match status" value="3"/>
</dbReference>
<dbReference type="PANTHER" id="PTHR24394:SF29">
    <property type="entry name" value="MYONEURIN"/>
    <property type="match status" value="1"/>
</dbReference>
<dbReference type="PROSITE" id="PS50097">
    <property type="entry name" value="BTB"/>
    <property type="match status" value="1"/>
</dbReference>
<evidence type="ECO:0000313" key="11">
    <source>
        <dbReference type="Proteomes" id="UP000494165"/>
    </source>
</evidence>
<accession>A0A8S1E0F3</accession>
<dbReference type="InterPro" id="IPR013087">
    <property type="entry name" value="Znf_C2H2_type"/>
</dbReference>
<evidence type="ECO:0000256" key="1">
    <source>
        <dbReference type="ARBA" id="ARBA00004123"/>
    </source>
</evidence>
<evidence type="ECO:0000256" key="2">
    <source>
        <dbReference type="ARBA" id="ARBA00022723"/>
    </source>
</evidence>
<sequence>MPDYKQDSVPSKLLLGLSTQRRTGKFCDVKIHIGSCCVWAHTCVLSIFSPRLLDFFINPDTAVGSRNKQSRKHPNAYKNWSLNRPLEVFISDLAEEEHAEPVECFECLDKVIDFLYNGQIVVGGPEHVDHVEGLSKLLRIVALEKVCQEERDKLVALEAPEEEFAEASAAKETCKKLLPGSKPYRCLACGSKQRTAAALLQHLREPSHQNTSLECSICLRYTAKSELELRSHLDLHEHALPFFCASCDARFRTRAALSSHEPRHSVQTPFVCGKCGKGFKWKHALHNHELVHSDVKRHLCDICGFTTAHGSTFKAHNMVHAGVCFKCPVAGCQFVATRKQTLMQHIPTHTNQRQYQCEICGQSFSMHKNLRRHAAKHEPSPEGLKSCPVPGCSYSNTRLDKIKAHAERHKSGKPVRTTLIPRVRQSKTQKKKEVSSVAVLNQSTEPHVDNNVVFVIPMEVIVEADDVNVQNEEAVTGF</sequence>
<dbReference type="OrthoDB" id="6077919at2759"/>
<dbReference type="GO" id="GO:0000981">
    <property type="term" value="F:DNA-binding transcription factor activity, RNA polymerase II-specific"/>
    <property type="evidence" value="ECO:0007669"/>
    <property type="project" value="TreeGrafter"/>
</dbReference>
<dbReference type="Proteomes" id="UP000494165">
    <property type="component" value="Unassembled WGS sequence"/>
</dbReference>
<evidence type="ECO:0000256" key="6">
    <source>
        <dbReference type="ARBA" id="ARBA00023242"/>
    </source>
</evidence>
<dbReference type="GO" id="GO:0005634">
    <property type="term" value="C:nucleus"/>
    <property type="evidence" value="ECO:0007669"/>
    <property type="project" value="UniProtKB-SubCell"/>
</dbReference>
<dbReference type="EMBL" id="CADEPI010000522">
    <property type="protein sequence ID" value="CAB3386958.1"/>
    <property type="molecule type" value="Genomic_DNA"/>
</dbReference>
<keyword evidence="6" id="KW-0539">Nucleus</keyword>
<organism evidence="10 11">
    <name type="scientific">Cloeon dipterum</name>
    <dbReference type="NCBI Taxonomy" id="197152"/>
    <lineage>
        <taxon>Eukaryota</taxon>
        <taxon>Metazoa</taxon>
        <taxon>Ecdysozoa</taxon>
        <taxon>Arthropoda</taxon>
        <taxon>Hexapoda</taxon>
        <taxon>Insecta</taxon>
        <taxon>Pterygota</taxon>
        <taxon>Palaeoptera</taxon>
        <taxon>Ephemeroptera</taxon>
        <taxon>Pisciforma</taxon>
        <taxon>Baetidae</taxon>
        <taxon>Cloeon</taxon>
    </lineage>
</organism>
<name>A0A8S1E0F3_9INSE</name>
<dbReference type="Gene3D" id="3.30.710.10">
    <property type="entry name" value="Potassium Channel Kv1.1, Chain A"/>
    <property type="match status" value="1"/>
</dbReference>
<dbReference type="InterPro" id="IPR000210">
    <property type="entry name" value="BTB/POZ_dom"/>
</dbReference>
<proteinExistence type="predicted"/>
<evidence type="ECO:0008006" key="12">
    <source>
        <dbReference type="Google" id="ProtNLM"/>
    </source>
</evidence>
<evidence type="ECO:0000259" key="8">
    <source>
        <dbReference type="PROSITE" id="PS50097"/>
    </source>
</evidence>
<keyword evidence="3" id="KW-0677">Repeat</keyword>
<gene>
    <name evidence="10" type="ORF">CLODIP_2_CD00376</name>
</gene>
<evidence type="ECO:0000256" key="7">
    <source>
        <dbReference type="PROSITE-ProRule" id="PRU00042"/>
    </source>
</evidence>
<reference evidence="10 11" key="1">
    <citation type="submission" date="2020-04" db="EMBL/GenBank/DDBJ databases">
        <authorList>
            <person name="Alioto T."/>
            <person name="Alioto T."/>
            <person name="Gomez Garrido J."/>
        </authorList>
    </citation>
    <scope>NUCLEOTIDE SEQUENCE [LARGE SCALE GENOMIC DNA]</scope>
</reference>
<comment type="caution">
    <text evidence="10">The sequence shown here is derived from an EMBL/GenBank/DDBJ whole genome shotgun (WGS) entry which is preliminary data.</text>
</comment>
<feature type="domain" description="C2H2-type" evidence="9">
    <location>
        <begin position="270"/>
        <end position="297"/>
    </location>
</feature>
<dbReference type="AlphaFoldDB" id="A0A8S1E0F3"/>
<dbReference type="Gene3D" id="3.30.160.60">
    <property type="entry name" value="Classic Zinc Finger"/>
    <property type="match status" value="3"/>
</dbReference>
<feature type="domain" description="C2H2-type" evidence="9">
    <location>
        <begin position="242"/>
        <end position="269"/>
    </location>
</feature>
<dbReference type="SUPFAM" id="SSF54695">
    <property type="entry name" value="POZ domain"/>
    <property type="match status" value="1"/>
</dbReference>
<evidence type="ECO:0000256" key="3">
    <source>
        <dbReference type="ARBA" id="ARBA00022737"/>
    </source>
</evidence>
<dbReference type="PROSITE" id="PS50157">
    <property type="entry name" value="ZINC_FINGER_C2H2_2"/>
    <property type="match status" value="4"/>
</dbReference>
<feature type="domain" description="BTB" evidence="8">
    <location>
        <begin position="27"/>
        <end position="124"/>
    </location>
</feature>
<keyword evidence="11" id="KW-1185">Reference proteome</keyword>
<feature type="domain" description="C2H2-type" evidence="9">
    <location>
        <begin position="325"/>
        <end position="354"/>
    </location>
</feature>
<keyword evidence="4 7" id="KW-0863">Zinc-finger</keyword>